<feature type="non-terminal residue" evidence="1">
    <location>
        <position position="70"/>
    </location>
</feature>
<evidence type="ECO:0000313" key="1">
    <source>
        <dbReference type="EMBL" id="CAG8648751.1"/>
    </source>
</evidence>
<proteinExistence type="predicted"/>
<gene>
    <name evidence="1" type="ORF">PBRASI_LOCUS10163</name>
</gene>
<organism evidence="1 2">
    <name type="scientific">Paraglomus brasilianum</name>
    <dbReference type="NCBI Taxonomy" id="144538"/>
    <lineage>
        <taxon>Eukaryota</taxon>
        <taxon>Fungi</taxon>
        <taxon>Fungi incertae sedis</taxon>
        <taxon>Mucoromycota</taxon>
        <taxon>Glomeromycotina</taxon>
        <taxon>Glomeromycetes</taxon>
        <taxon>Paraglomerales</taxon>
        <taxon>Paraglomeraceae</taxon>
        <taxon>Paraglomus</taxon>
    </lineage>
</organism>
<reference evidence="1" key="1">
    <citation type="submission" date="2021-06" db="EMBL/GenBank/DDBJ databases">
        <authorList>
            <person name="Kallberg Y."/>
            <person name="Tangrot J."/>
            <person name="Rosling A."/>
        </authorList>
    </citation>
    <scope>NUCLEOTIDE SEQUENCE</scope>
    <source>
        <strain evidence="1">BR232B</strain>
    </source>
</reference>
<name>A0A9N9DUY9_9GLOM</name>
<evidence type="ECO:0000313" key="2">
    <source>
        <dbReference type="Proteomes" id="UP000789739"/>
    </source>
</evidence>
<accession>A0A9N9DUY9</accession>
<dbReference type="EMBL" id="CAJVPI010002740">
    <property type="protein sequence ID" value="CAG8648751.1"/>
    <property type="molecule type" value="Genomic_DNA"/>
</dbReference>
<protein>
    <submittedName>
        <fullName evidence="1">9627_t:CDS:1</fullName>
    </submittedName>
</protein>
<dbReference type="Proteomes" id="UP000789739">
    <property type="component" value="Unassembled WGS sequence"/>
</dbReference>
<dbReference type="AlphaFoldDB" id="A0A9N9DUY9"/>
<sequence>WVCTPQTNYFETSSKALILTTDFGSVVSKAGAPKSGTCTNGVIMQALSSADLQIYLSATSYTVTLPNMSW</sequence>
<comment type="caution">
    <text evidence="1">The sequence shown here is derived from an EMBL/GenBank/DDBJ whole genome shotgun (WGS) entry which is preliminary data.</text>
</comment>
<keyword evidence="2" id="KW-1185">Reference proteome</keyword>